<name>A0A4Q1K264_9FLAO</name>
<accession>A0A4Q1K264</accession>
<organism evidence="1 2">
    <name type="scientific">Flavobacterium amnicola</name>
    <dbReference type="NCBI Taxonomy" id="2506422"/>
    <lineage>
        <taxon>Bacteria</taxon>
        <taxon>Pseudomonadati</taxon>
        <taxon>Bacteroidota</taxon>
        <taxon>Flavobacteriia</taxon>
        <taxon>Flavobacteriales</taxon>
        <taxon>Flavobacteriaceae</taxon>
        <taxon>Flavobacterium</taxon>
    </lineage>
</organism>
<keyword evidence="2" id="KW-1185">Reference proteome</keyword>
<protein>
    <recommendedName>
        <fullName evidence="3">Tetratricopeptide repeat protein</fullName>
    </recommendedName>
</protein>
<comment type="caution">
    <text evidence="1">The sequence shown here is derived from an EMBL/GenBank/DDBJ whole genome shotgun (WGS) entry which is preliminary data.</text>
</comment>
<sequence length="206" mass="22595">MVRLFTTAVLLFCSAVFGQAKFEEGMGKALGMWQSGQATEASALFERIASVEKANWLPNYYVAMINTVEAFKPENREKATSLIEKGQNALNNAKLVSPTNAEINVMQALIYTAILVQDPMSNGMKYSPLAMAEYGKALAIDSKNPRAVFGKAEFELGGAKWSGADTKPLCAEINRSLELFTNFKPETQFHPNWGLDRAQQAAANCK</sequence>
<evidence type="ECO:0000313" key="2">
    <source>
        <dbReference type="Proteomes" id="UP000290283"/>
    </source>
</evidence>
<dbReference type="AlphaFoldDB" id="A0A4Q1K264"/>
<reference evidence="2" key="1">
    <citation type="submission" date="2019-01" db="EMBL/GenBank/DDBJ databases">
        <title>Cytophagaceae bacterium strain CAR-16.</title>
        <authorList>
            <person name="Chen W.-M."/>
        </authorList>
    </citation>
    <scope>NUCLEOTIDE SEQUENCE [LARGE SCALE GENOMIC DNA]</scope>
    <source>
        <strain evidence="2">LLJ-11</strain>
    </source>
</reference>
<dbReference type="EMBL" id="SBKO01000002">
    <property type="protein sequence ID" value="RXR19100.1"/>
    <property type="molecule type" value="Genomic_DNA"/>
</dbReference>
<dbReference type="OrthoDB" id="1150971at2"/>
<dbReference type="RefSeq" id="WP_129435558.1">
    <property type="nucleotide sequence ID" value="NZ_SBKO01000002.1"/>
</dbReference>
<dbReference type="Proteomes" id="UP000290283">
    <property type="component" value="Unassembled WGS sequence"/>
</dbReference>
<proteinExistence type="predicted"/>
<evidence type="ECO:0008006" key="3">
    <source>
        <dbReference type="Google" id="ProtNLM"/>
    </source>
</evidence>
<gene>
    <name evidence="1" type="ORF">EQG63_06555</name>
</gene>
<evidence type="ECO:0000313" key="1">
    <source>
        <dbReference type="EMBL" id="RXR19100.1"/>
    </source>
</evidence>